<evidence type="ECO:0000313" key="3">
    <source>
        <dbReference type="Proteomes" id="UP000468327"/>
    </source>
</evidence>
<dbReference type="GeneID" id="97353681"/>
<dbReference type="RefSeq" id="WP_157007030.1">
    <property type="nucleotide sequence ID" value="NZ_BAABZN010000001.1"/>
</dbReference>
<protein>
    <submittedName>
        <fullName evidence="2">DUF4422 domain-containing protein</fullName>
    </submittedName>
</protein>
<sequence length="622" mass="71317">MSNQPVIKILVSCHKDIVTPSSDVFLPVHVGAANTKTSLIGMQPDNEGDNISQRNFTYCELSAQYWAWKNLDADYYGLCHYRRFFCFDGIKHPSNDHKQIEVDCLSQFSLAEYRLDDEELIRSVVDQHDMITPPYWNVRGVPTPDTPKKTVADHMIAYGLLTEDAIDLLLSITSERQPEYLADLEAYLRGSKYLGYSCYIMNKQLFNRFCTFEFDILKEFDKRFCYDHLTTTAKRICGYLGEILYSTFVNHVRSERTYDIAQYPLVFFDHTNPLYRFEKPEGEPVRIFWRYFELSAPLMATCLEGLARVIDPCKRYELTIFHTDKLEFNTALLLAGDIPDNLTIRKATWPAVDCSNLHGKLNVDEAALFFPMLLPWLDGGQGRVLWMYGVALLLDDPAHLIASEQQQALCASNYLELNCELNKPINSGLKKTYTTLAGTYATFDPSFMIMDFKAVRQRISLDQIARWCHDIISQTGYEAPVRERGRKHEEAVALSIEAMAAQSALLALMDATLLDFKIACPALGEEEAKTWGSEENVIPWSRVTRPSVTLYRGENLPTNAPENIRCIPFWKFARHSNAYETLIQEMAVYHPRGVKDVLFPPESKRRLFLAQVKGLMRRTLGH</sequence>
<organism evidence="2 3">
    <name type="scientific">Gordonibacter urolithinfaciens</name>
    <dbReference type="NCBI Taxonomy" id="1335613"/>
    <lineage>
        <taxon>Bacteria</taxon>
        <taxon>Bacillati</taxon>
        <taxon>Actinomycetota</taxon>
        <taxon>Coriobacteriia</taxon>
        <taxon>Eggerthellales</taxon>
        <taxon>Eggerthellaceae</taxon>
        <taxon>Gordonibacter</taxon>
    </lineage>
</organism>
<proteinExistence type="predicted"/>
<dbReference type="EMBL" id="WPOC01000008">
    <property type="protein sequence ID" value="MVN15102.1"/>
    <property type="molecule type" value="Genomic_DNA"/>
</dbReference>
<dbReference type="Pfam" id="PF14393">
    <property type="entry name" value="DUF4422"/>
    <property type="match status" value="1"/>
</dbReference>
<accession>A0A6N8IH86</accession>
<dbReference type="InterPro" id="IPR025536">
    <property type="entry name" value="DUF4422"/>
</dbReference>
<comment type="caution">
    <text evidence="2">The sequence shown here is derived from an EMBL/GenBank/DDBJ whole genome shotgun (WGS) entry which is preliminary data.</text>
</comment>
<reference evidence="2 3" key="1">
    <citation type="submission" date="2019-11" db="EMBL/GenBank/DDBJ databases">
        <title>Whole genome shotgun sequencing (WGS) data from Adlercreutzia equolifaciens ResAG-91, Eggerthella lenta MRI-F36, MRI-F37, MRI-F40, ResAG-49, ResAG-88, ResAG-121, ResAG-145, and Gordonibacter sp. ResAG-5, ResAG-26, ResAG-43, ResAG-50, ResAG-59.</title>
        <authorList>
            <person name="Stoll D.A."/>
            <person name="Danylec N."/>
            <person name="Franz C.M.A.P."/>
            <person name="Huch M."/>
        </authorList>
    </citation>
    <scope>NUCLEOTIDE SEQUENCE [LARGE SCALE GENOMIC DNA]</scope>
    <source>
        <strain evidence="2 3">ResAG-59</strain>
    </source>
</reference>
<feature type="domain" description="DUF4422" evidence="1">
    <location>
        <begin position="8"/>
        <end position="251"/>
    </location>
</feature>
<evidence type="ECO:0000313" key="2">
    <source>
        <dbReference type="EMBL" id="MVN15102.1"/>
    </source>
</evidence>
<evidence type="ECO:0000259" key="1">
    <source>
        <dbReference type="Pfam" id="PF14393"/>
    </source>
</evidence>
<dbReference type="AlphaFoldDB" id="A0A6N8IH86"/>
<name>A0A6N8IH86_9ACTN</name>
<keyword evidence="3" id="KW-1185">Reference proteome</keyword>
<gene>
    <name evidence="2" type="ORF">GO738_07000</name>
</gene>
<dbReference type="Proteomes" id="UP000468327">
    <property type="component" value="Unassembled WGS sequence"/>
</dbReference>